<dbReference type="PANTHER" id="PTHR13696:SF52">
    <property type="entry name" value="PARA FAMILY PROTEIN CT_582"/>
    <property type="match status" value="1"/>
</dbReference>
<dbReference type="InterPro" id="IPR050678">
    <property type="entry name" value="DNA_Partitioning_ATPase"/>
</dbReference>
<dbReference type="Proteomes" id="UP000008721">
    <property type="component" value="Plasmid pSULKU01"/>
</dbReference>
<dbReference type="HOGENOM" id="CLU_037612_1_4_7"/>
<dbReference type="EMBL" id="CP002356">
    <property type="protein sequence ID" value="ADR35233.1"/>
    <property type="molecule type" value="Genomic_DNA"/>
</dbReference>
<dbReference type="PANTHER" id="PTHR13696">
    <property type="entry name" value="P-LOOP CONTAINING NUCLEOSIDE TRIPHOSPHATE HYDROLASE"/>
    <property type="match status" value="1"/>
</dbReference>
<organism evidence="2 3">
    <name type="scientific">Sulfuricurvum kujiense (strain ATCC BAA-921 / DSM 16994 / JCM 11577 / YK-1)</name>
    <dbReference type="NCBI Taxonomy" id="709032"/>
    <lineage>
        <taxon>Bacteria</taxon>
        <taxon>Pseudomonadati</taxon>
        <taxon>Campylobacterota</taxon>
        <taxon>Epsilonproteobacteria</taxon>
        <taxon>Campylobacterales</taxon>
        <taxon>Sulfurimonadaceae</taxon>
        <taxon>Sulfuricurvum</taxon>
    </lineage>
</organism>
<dbReference type="KEGG" id="sku:Sulku_2575"/>
<dbReference type="SUPFAM" id="SSF52540">
    <property type="entry name" value="P-loop containing nucleoside triphosphate hydrolases"/>
    <property type="match status" value="1"/>
</dbReference>
<keyword evidence="2" id="KW-0614">Plasmid</keyword>
<dbReference type="Pfam" id="PF13614">
    <property type="entry name" value="AAA_31"/>
    <property type="match status" value="1"/>
</dbReference>
<dbReference type="Gene3D" id="3.40.50.300">
    <property type="entry name" value="P-loop containing nucleotide triphosphate hydrolases"/>
    <property type="match status" value="1"/>
</dbReference>
<proteinExistence type="predicted"/>
<evidence type="ECO:0000313" key="2">
    <source>
        <dbReference type="EMBL" id="ADR35233.1"/>
    </source>
</evidence>
<dbReference type="OrthoDB" id="9815116at2"/>
<geneLocation type="plasmid" evidence="2 3">
    <name>pSULKU01</name>
</geneLocation>
<dbReference type="eggNOG" id="COG1192">
    <property type="taxonomic scope" value="Bacteria"/>
</dbReference>
<accession>E4U3G7</accession>
<name>E4U3G7_SULKY</name>
<dbReference type="CDD" id="cd02042">
    <property type="entry name" value="ParAB_family"/>
    <property type="match status" value="1"/>
</dbReference>
<keyword evidence="3" id="KW-1185">Reference proteome</keyword>
<evidence type="ECO:0000259" key="1">
    <source>
        <dbReference type="Pfam" id="PF13614"/>
    </source>
</evidence>
<dbReference type="RefSeq" id="WP_013449845.1">
    <property type="nucleotide sequence ID" value="NC_014754.1"/>
</dbReference>
<evidence type="ECO:0000313" key="3">
    <source>
        <dbReference type="Proteomes" id="UP000008721"/>
    </source>
</evidence>
<feature type="domain" description="AAA" evidence="1">
    <location>
        <begin position="3"/>
        <end position="189"/>
    </location>
</feature>
<dbReference type="AlphaFoldDB" id="E4U3G7"/>
<dbReference type="InterPro" id="IPR025669">
    <property type="entry name" value="AAA_dom"/>
</dbReference>
<gene>
    <name evidence="2" type="ordered locus">Sulku_2575</name>
</gene>
<sequence length="292" mass="32392">MGSVISIVNQKGGVGKTTTAQALAREFAKTNKVLLIDFDGQATLTELMDLNKHFDNEFINEYMSTESIVKIFERASIKPLDITGILKDESGNSIVTINELHFIPSPGNSIVAAAESVSGGKDMLLNKYLQKVKDEYDYVIIDALPSVSTLFRNVLLASDALIVAIQTKTNAIAGANGFLQVLNDVLEDYDKTYNHLFILPTMYNKQRRDDKETLAEIMGSYMTSLKTYTSIGKIPTTLLEEIPDRTVFSNAQAVRYFLQDYIEGFDTGKRDILLLLENIAKVITNKLEVGGK</sequence>
<protein>
    <recommendedName>
        <fullName evidence="1">AAA domain-containing protein</fullName>
    </recommendedName>
</protein>
<dbReference type="InterPro" id="IPR027417">
    <property type="entry name" value="P-loop_NTPase"/>
</dbReference>
<reference evidence="2 3" key="1">
    <citation type="journal article" date="2012" name="Stand. Genomic Sci.">
        <title>Complete genome sequence of the sulfur compounds oxidizing chemolithoautotroph Sulfuricurvum kujiense type strain (YK-1(T)).</title>
        <authorList>
            <person name="Han C."/>
            <person name="Kotsyurbenko O."/>
            <person name="Chertkov O."/>
            <person name="Held B."/>
            <person name="Lapidus A."/>
            <person name="Nolan M."/>
            <person name="Lucas S."/>
            <person name="Hammon N."/>
            <person name="Deshpande S."/>
            <person name="Cheng J.F."/>
            <person name="Tapia R."/>
            <person name="Goodwin L.A."/>
            <person name="Pitluck S."/>
            <person name="Liolios K."/>
            <person name="Pagani I."/>
            <person name="Ivanova N."/>
            <person name="Mavromatis K."/>
            <person name="Mikhailova N."/>
            <person name="Pati A."/>
            <person name="Chen A."/>
            <person name="Palaniappan K."/>
            <person name="Land M."/>
            <person name="Hauser L."/>
            <person name="Chang Y.J."/>
            <person name="Jeffries C.D."/>
            <person name="Brambilla E.M."/>
            <person name="Rohde M."/>
            <person name="Spring S."/>
            <person name="Sikorski J."/>
            <person name="Goker M."/>
            <person name="Woyke T."/>
            <person name="Bristow J."/>
            <person name="Eisen J.A."/>
            <person name="Markowitz V."/>
            <person name="Hugenholtz P."/>
            <person name="Kyrpides N.C."/>
            <person name="Klenk H.P."/>
            <person name="Detter J.C."/>
        </authorList>
    </citation>
    <scope>NUCLEOTIDE SEQUENCE [LARGE SCALE GENOMIC DNA]</scope>
    <source>
        <strain evidence="3">ATCC BAA-921 / DSM 16994 / JCM 11577 / YK-1</strain>
    </source>
</reference>